<feature type="transmembrane region" description="Helical" evidence="8">
    <location>
        <begin position="109"/>
        <end position="131"/>
    </location>
</feature>
<name>A0ABZ2IW96_9BACT</name>
<evidence type="ECO:0000256" key="7">
    <source>
        <dbReference type="ARBA" id="ARBA00023136"/>
    </source>
</evidence>
<keyword evidence="4" id="KW-1003">Cell membrane</keyword>
<feature type="domain" description="Major facilitator superfamily (MFS) profile" evidence="9">
    <location>
        <begin position="16"/>
        <end position="393"/>
    </location>
</feature>
<dbReference type="PANTHER" id="PTHR43124:SF3">
    <property type="entry name" value="CHLORAMPHENICOL EFFLUX PUMP RV0191"/>
    <property type="match status" value="1"/>
</dbReference>
<dbReference type="PANTHER" id="PTHR43124">
    <property type="entry name" value="PURINE EFFLUX PUMP PBUE"/>
    <property type="match status" value="1"/>
</dbReference>
<feature type="transmembrane region" description="Helical" evidence="8">
    <location>
        <begin position="85"/>
        <end position="103"/>
    </location>
</feature>
<dbReference type="PRINTS" id="PR01035">
    <property type="entry name" value="TCRTETA"/>
</dbReference>
<gene>
    <name evidence="10" type="ORF">V8V93_14200</name>
</gene>
<evidence type="ECO:0000256" key="3">
    <source>
        <dbReference type="ARBA" id="ARBA00007520"/>
    </source>
</evidence>
<evidence type="ECO:0000256" key="1">
    <source>
        <dbReference type="ARBA" id="ARBA00003279"/>
    </source>
</evidence>
<reference evidence="10 11" key="1">
    <citation type="submission" date="2024-03" db="EMBL/GenBank/DDBJ databases">
        <title>Phenotype and Genome Characterization of a Sulfate-Reducing Bacterium Pseudodesulfovibrio sp. strain 5S69, isolated from Petroleum Reservoir in Tatarstan (Russia).</title>
        <authorList>
            <person name="Bidzhieva S.K."/>
            <person name="Kadnikov V."/>
            <person name="Tourova T.P."/>
            <person name="Samigullina S.R."/>
            <person name="Sokolova D.S."/>
            <person name="Poltaraus A.B."/>
            <person name="Avtukh A.N."/>
            <person name="Tereshina V.M."/>
            <person name="Mardanov A.V."/>
            <person name="Nazina T.N."/>
        </authorList>
    </citation>
    <scope>NUCLEOTIDE SEQUENCE [LARGE SCALE GENOMIC DNA]</scope>
    <source>
        <strain evidence="10 11">5S69</strain>
    </source>
</reference>
<evidence type="ECO:0000256" key="5">
    <source>
        <dbReference type="ARBA" id="ARBA00022692"/>
    </source>
</evidence>
<dbReference type="InterPro" id="IPR001958">
    <property type="entry name" value="Tet-R_TetA/multi-R_MdtG-like"/>
</dbReference>
<feature type="transmembrane region" description="Helical" evidence="8">
    <location>
        <begin position="276"/>
        <end position="299"/>
    </location>
</feature>
<feature type="transmembrane region" description="Helical" evidence="8">
    <location>
        <begin position="305"/>
        <end position="327"/>
    </location>
</feature>
<keyword evidence="11" id="KW-1185">Reference proteome</keyword>
<proteinExistence type="inferred from homology"/>
<dbReference type="SUPFAM" id="SSF103473">
    <property type="entry name" value="MFS general substrate transporter"/>
    <property type="match status" value="1"/>
</dbReference>
<evidence type="ECO:0000256" key="8">
    <source>
        <dbReference type="SAM" id="Phobius"/>
    </source>
</evidence>
<dbReference type="InterPro" id="IPR011701">
    <property type="entry name" value="MFS"/>
</dbReference>
<dbReference type="InterPro" id="IPR050189">
    <property type="entry name" value="MFS_Efflux_Transporters"/>
</dbReference>
<protein>
    <submittedName>
        <fullName evidence="10">MFS transporter</fullName>
    </submittedName>
</protein>
<feature type="transmembrane region" description="Helical" evidence="8">
    <location>
        <begin position="143"/>
        <end position="166"/>
    </location>
</feature>
<feature type="transmembrane region" description="Helical" evidence="8">
    <location>
        <begin position="212"/>
        <end position="232"/>
    </location>
</feature>
<dbReference type="Proteomes" id="UP001385389">
    <property type="component" value="Chromosome"/>
</dbReference>
<dbReference type="EMBL" id="CP146609">
    <property type="protein sequence ID" value="WWX21587.1"/>
    <property type="molecule type" value="Genomic_DNA"/>
</dbReference>
<keyword evidence="7 8" id="KW-0472">Membrane</keyword>
<keyword evidence="6 8" id="KW-1133">Transmembrane helix</keyword>
<keyword evidence="5 8" id="KW-0812">Transmembrane</keyword>
<feature type="transmembrane region" description="Helical" evidence="8">
    <location>
        <begin position="172"/>
        <end position="192"/>
    </location>
</feature>
<comment type="function">
    <text evidence="1">Resistance to tetracycline by an active tetracycline efflux. This is an energy-dependent process that decreases the accumulation of the antibiotic in whole cells. This protein functions as a metal-tetracycline/H(+) antiporter.</text>
</comment>
<evidence type="ECO:0000259" key="9">
    <source>
        <dbReference type="PROSITE" id="PS50850"/>
    </source>
</evidence>
<feature type="transmembrane region" description="Helical" evidence="8">
    <location>
        <begin position="18"/>
        <end position="38"/>
    </location>
</feature>
<evidence type="ECO:0000256" key="6">
    <source>
        <dbReference type="ARBA" id="ARBA00022989"/>
    </source>
</evidence>
<dbReference type="Gene3D" id="1.20.1250.20">
    <property type="entry name" value="MFS general substrate transporter like domains"/>
    <property type="match status" value="1"/>
</dbReference>
<feature type="transmembrane region" description="Helical" evidence="8">
    <location>
        <begin position="53"/>
        <end position="73"/>
    </location>
</feature>
<comment type="similarity">
    <text evidence="3">Belongs to the major facilitator superfamily. TCR/Tet family.</text>
</comment>
<dbReference type="InterPro" id="IPR020846">
    <property type="entry name" value="MFS_dom"/>
</dbReference>
<organism evidence="10 11">
    <name type="scientific">Pseudodesulfovibrio methanolicus</name>
    <dbReference type="NCBI Taxonomy" id="3126690"/>
    <lineage>
        <taxon>Bacteria</taxon>
        <taxon>Pseudomonadati</taxon>
        <taxon>Thermodesulfobacteriota</taxon>
        <taxon>Desulfovibrionia</taxon>
        <taxon>Desulfovibrionales</taxon>
        <taxon>Desulfovibrionaceae</taxon>
    </lineage>
</organism>
<feature type="transmembrane region" description="Helical" evidence="8">
    <location>
        <begin position="238"/>
        <end position="264"/>
    </location>
</feature>
<comment type="subcellular location">
    <subcellularLocation>
        <location evidence="2">Cell membrane</location>
        <topology evidence="2">Multi-pass membrane protein</topology>
    </subcellularLocation>
</comment>
<dbReference type="InterPro" id="IPR036259">
    <property type="entry name" value="MFS_trans_sf"/>
</dbReference>
<feature type="transmembrane region" description="Helical" evidence="8">
    <location>
        <begin position="339"/>
        <end position="358"/>
    </location>
</feature>
<feature type="transmembrane region" description="Helical" evidence="8">
    <location>
        <begin position="364"/>
        <end position="387"/>
    </location>
</feature>
<evidence type="ECO:0000256" key="4">
    <source>
        <dbReference type="ARBA" id="ARBA00022475"/>
    </source>
</evidence>
<evidence type="ECO:0000313" key="11">
    <source>
        <dbReference type="Proteomes" id="UP001385389"/>
    </source>
</evidence>
<dbReference type="InterPro" id="IPR005829">
    <property type="entry name" value="Sugar_transporter_CS"/>
</dbReference>
<accession>A0ABZ2IW96</accession>
<dbReference type="Pfam" id="PF07690">
    <property type="entry name" value="MFS_1"/>
    <property type="match status" value="1"/>
</dbReference>
<evidence type="ECO:0000256" key="2">
    <source>
        <dbReference type="ARBA" id="ARBA00004651"/>
    </source>
</evidence>
<dbReference type="RefSeq" id="WP_338667246.1">
    <property type="nucleotide sequence ID" value="NZ_CP146609.1"/>
</dbReference>
<dbReference type="PROSITE" id="PS50850">
    <property type="entry name" value="MFS"/>
    <property type="match status" value="1"/>
</dbReference>
<dbReference type="CDD" id="cd17473">
    <property type="entry name" value="MFS_arabinose_efflux_permease_like"/>
    <property type="match status" value="1"/>
</dbReference>
<dbReference type="PROSITE" id="PS00216">
    <property type="entry name" value="SUGAR_TRANSPORT_1"/>
    <property type="match status" value="1"/>
</dbReference>
<evidence type="ECO:0000313" key="10">
    <source>
        <dbReference type="EMBL" id="WWX21587.1"/>
    </source>
</evidence>
<sequence>MPRIQAGPDDGRELRRDLVILLGSSLTVMAGATIAPSLPRMAVHFQDAPQAQMLVKLLLSVHALFIALTAPLMGMLMDRFGRRPVLAVSLFLYGLGGSSGAYLDSLYAIMAGRALLGVAVAGIMSGFTTLIGDYYQGERRNRLMGMQAAFTGFGGLVFLTAGGMLADVSWRYPFLIYLFAFCILPGALAYLYEPETDPHGHAGTEGEERDSLVRFLPIYLLAFVGMVIFYMIPVQLPFYLKSLGGVSNTAIGVAIGTMNMIGALSSMQFGRLKRRLSNAGIFALFSLLMGLGYAVVWLAGGYLGVLTGMVVAGMGFGLLMPNVNVWLLSLVSARSRGRAVGGLTTFFLLGQFVSPMLFEPLVERFGIGNCFGAVGAVLMAGGVLFALSARIPRQRT</sequence>